<sequence length="127" mass="13689">MGKISKRSPLLLLVATAFFSTLATSVASADAVKCSKDVCLSVIGKGRYVSAVQVGTKQTDGYFFAKVRNGGSGEWVWTSWQTTNGISIFIKPLSDRTYPNGTYICAGVSSTREEKDYTNEACAQIRG</sequence>
<feature type="signal peptide" evidence="1">
    <location>
        <begin position="1"/>
        <end position="29"/>
    </location>
</feature>
<keyword evidence="1" id="KW-0732">Signal</keyword>
<evidence type="ECO:0000256" key="1">
    <source>
        <dbReference type="SAM" id="SignalP"/>
    </source>
</evidence>
<reference evidence="2 3" key="1">
    <citation type="submission" date="2020-08" db="EMBL/GenBank/DDBJ databases">
        <title>Genomic Encyclopedia of Type Strains, Phase III (KMG-III): the genomes of soil and plant-associated and newly described type strains.</title>
        <authorList>
            <person name="Whitman W."/>
        </authorList>
    </citation>
    <scope>NUCLEOTIDE SEQUENCE [LARGE SCALE GENOMIC DNA]</scope>
    <source>
        <strain evidence="2 3">CECT 8305</strain>
    </source>
</reference>
<gene>
    <name evidence="2" type="ORF">FHS42_006681</name>
</gene>
<evidence type="ECO:0008006" key="4">
    <source>
        <dbReference type="Google" id="ProtNLM"/>
    </source>
</evidence>
<evidence type="ECO:0000313" key="2">
    <source>
        <dbReference type="EMBL" id="MBB5939585.1"/>
    </source>
</evidence>
<dbReference type="AlphaFoldDB" id="A0A7W9V1V3"/>
<name>A0A7W9V1V3_9ACTN</name>
<protein>
    <recommendedName>
        <fullName evidence="4">Secreted protein</fullName>
    </recommendedName>
</protein>
<dbReference type="RefSeq" id="WP_184578919.1">
    <property type="nucleotide sequence ID" value="NZ_JACHJL010000025.1"/>
</dbReference>
<keyword evidence="3" id="KW-1185">Reference proteome</keyword>
<dbReference type="EMBL" id="JACHJL010000025">
    <property type="protein sequence ID" value="MBB5939585.1"/>
    <property type="molecule type" value="Genomic_DNA"/>
</dbReference>
<comment type="caution">
    <text evidence="2">The sequence shown here is derived from an EMBL/GenBank/DDBJ whole genome shotgun (WGS) entry which is preliminary data.</text>
</comment>
<accession>A0A7W9V1V3</accession>
<dbReference type="Proteomes" id="UP000588098">
    <property type="component" value="Unassembled WGS sequence"/>
</dbReference>
<feature type="chain" id="PRO_5031146146" description="Secreted protein" evidence="1">
    <location>
        <begin position="30"/>
        <end position="127"/>
    </location>
</feature>
<proteinExistence type="predicted"/>
<organism evidence="2 3">
    <name type="scientific">Streptomyces zagrosensis</name>
    <dbReference type="NCBI Taxonomy" id="1042984"/>
    <lineage>
        <taxon>Bacteria</taxon>
        <taxon>Bacillati</taxon>
        <taxon>Actinomycetota</taxon>
        <taxon>Actinomycetes</taxon>
        <taxon>Kitasatosporales</taxon>
        <taxon>Streptomycetaceae</taxon>
        <taxon>Streptomyces</taxon>
    </lineage>
</organism>
<evidence type="ECO:0000313" key="3">
    <source>
        <dbReference type="Proteomes" id="UP000588098"/>
    </source>
</evidence>